<organism evidence="1 2">
    <name type="scientific">Hufsiella arboris</name>
    <dbReference type="NCBI Taxonomy" id="2695275"/>
    <lineage>
        <taxon>Bacteria</taxon>
        <taxon>Pseudomonadati</taxon>
        <taxon>Bacteroidota</taxon>
        <taxon>Sphingobacteriia</taxon>
        <taxon>Sphingobacteriales</taxon>
        <taxon>Sphingobacteriaceae</taxon>
        <taxon>Hufsiella</taxon>
    </lineage>
</organism>
<dbReference type="Proteomes" id="UP000466586">
    <property type="component" value="Unassembled WGS sequence"/>
</dbReference>
<reference evidence="1 2" key="1">
    <citation type="submission" date="2019-11" db="EMBL/GenBank/DDBJ databases">
        <title>Pedobacter sp. HMF7647 Genome sequencing and assembly.</title>
        <authorList>
            <person name="Kang H."/>
            <person name="Kim H."/>
            <person name="Joh K."/>
        </authorList>
    </citation>
    <scope>NUCLEOTIDE SEQUENCE [LARGE SCALE GENOMIC DNA]</scope>
    <source>
        <strain evidence="1 2">HMF7647</strain>
    </source>
</reference>
<sequence>MKKFLLKFSVLSLLVLLFAFLMTYMADGTTDEFYLRFTTPKQKALILGTSRAAQGIVPEVLDSSLSGEYGNLDIFNFAFTIAHSPYGPTYYKAIEEKIDNNAKKSLFILAVDPWSVSAKQVESNDSTHFREKDMCLGTTTEFNHPRPNMDYLLNSYNGSWGDILTNRLKKQKSSLLHKDGWLEVNVSMAKTSIKARTKEKVLDYLVNNLPYFRYSPLRMQYLKKTIELLKQHGDVYMVRLPVISEISKMESGLMPDFDKEMAELSKSEGIQYFNFMKSWDKYEYVDGNHLYKTSGKMISKQIADSIKFYKDTKPAISLIASLNKK</sequence>
<comment type="caution">
    <text evidence="1">The sequence shown here is derived from an EMBL/GenBank/DDBJ whole genome shotgun (WGS) entry which is preliminary data.</text>
</comment>
<accession>A0A7K1Y7J1</accession>
<evidence type="ECO:0000313" key="1">
    <source>
        <dbReference type="EMBL" id="MXV50544.1"/>
    </source>
</evidence>
<keyword evidence="2" id="KW-1185">Reference proteome</keyword>
<dbReference type="AlphaFoldDB" id="A0A7K1Y7J1"/>
<proteinExistence type="predicted"/>
<evidence type="ECO:0008006" key="3">
    <source>
        <dbReference type="Google" id="ProtNLM"/>
    </source>
</evidence>
<dbReference type="RefSeq" id="WP_160843709.1">
    <property type="nucleotide sequence ID" value="NZ_WVHT01000002.1"/>
</dbReference>
<gene>
    <name evidence="1" type="ORF">GS399_06125</name>
</gene>
<name>A0A7K1Y7J1_9SPHI</name>
<dbReference type="EMBL" id="WVHT01000002">
    <property type="protein sequence ID" value="MXV50544.1"/>
    <property type="molecule type" value="Genomic_DNA"/>
</dbReference>
<protein>
    <recommendedName>
        <fullName evidence="3">DUF1574 domain-containing protein</fullName>
    </recommendedName>
</protein>
<evidence type="ECO:0000313" key="2">
    <source>
        <dbReference type="Proteomes" id="UP000466586"/>
    </source>
</evidence>